<dbReference type="NCBIfam" id="TIGR01198">
    <property type="entry name" value="pgl"/>
    <property type="match status" value="1"/>
</dbReference>
<keyword evidence="10" id="KW-1185">Reference proteome</keyword>
<comment type="catalytic activity">
    <reaction evidence="1 7">
        <text>6-phospho-D-glucono-1,5-lactone + H2O = 6-phospho-D-gluconate + H(+)</text>
        <dbReference type="Rhea" id="RHEA:12556"/>
        <dbReference type="ChEBI" id="CHEBI:15377"/>
        <dbReference type="ChEBI" id="CHEBI:15378"/>
        <dbReference type="ChEBI" id="CHEBI:57955"/>
        <dbReference type="ChEBI" id="CHEBI:58759"/>
        <dbReference type="EC" id="3.1.1.31"/>
    </reaction>
</comment>
<comment type="caution">
    <text evidence="9">The sequence shown here is derived from an EMBL/GenBank/DDBJ whole genome shotgun (WGS) entry which is preliminary data.</text>
</comment>
<dbReference type="GO" id="GO:0005975">
    <property type="term" value="P:carbohydrate metabolic process"/>
    <property type="evidence" value="ECO:0007669"/>
    <property type="project" value="UniProtKB-UniRule"/>
</dbReference>
<dbReference type="InterPro" id="IPR039104">
    <property type="entry name" value="6PGL"/>
</dbReference>
<dbReference type="EMBL" id="JACHXP010000003">
    <property type="protein sequence ID" value="MBB3189563.1"/>
    <property type="molecule type" value="Genomic_DNA"/>
</dbReference>
<dbReference type="PANTHER" id="PTHR11054">
    <property type="entry name" value="6-PHOSPHOGLUCONOLACTONASE"/>
    <property type="match status" value="1"/>
</dbReference>
<dbReference type="EC" id="3.1.1.31" evidence="5 7"/>
<gene>
    <name evidence="7" type="primary">pgl</name>
    <name evidence="9" type="ORF">FHR94_000787</name>
</gene>
<name>A0A839V1E3_9GAMM</name>
<evidence type="ECO:0000256" key="2">
    <source>
        <dbReference type="ARBA" id="ARBA00002681"/>
    </source>
</evidence>
<dbReference type="CDD" id="cd01400">
    <property type="entry name" value="6PGL"/>
    <property type="match status" value="1"/>
</dbReference>
<dbReference type="PANTHER" id="PTHR11054:SF0">
    <property type="entry name" value="6-PHOSPHOGLUCONOLACTONASE"/>
    <property type="match status" value="1"/>
</dbReference>
<dbReference type="InterPro" id="IPR005900">
    <property type="entry name" value="6-phosphogluconolactonase_DevB"/>
</dbReference>
<comment type="similarity">
    <text evidence="4 7">Belongs to the glucosamine/galactosamine-6-phosphate isomerase family. 6-phosphogluconolactonase subfamily.</text>
</comment>
<evidence type="ECO:0000256" key="6">
    <source>
        <dbReference type="ARBA" id="ARBA00020337"/>
    </source>
</evidence>
<evidence type="ECO:0000313" key="9">
    <source>
        <dbReference type="EMBL" id="MBB3189563.1"/>
    </source>
</evidence>
<dbReference type="AlphaFoldDB" id="A0A839V1E3"/>
<keyword evidence="7 9" id="KW-0378">Hydrolase</keyword>
<comment type="function">
    <text evidence="2 7">Hydrolysis of 6-phosphogluconolactone to 6-phosphogluconate.</text>
</comment>
<organism evidence="9 10">
    <name type="scientific">Halomonas cerina</name>
    <dbReference type="NCBI Taxonomy" id="447424"/>
    <lineage>
        <taxon>Bacteria</taxon>
        <taxon>Pseudomonadati</taxon>
        <taxon>Pseudomonadota</taxon>
        <taxon>Gammaproteobacteria</taxon>
        <taxon>Oceanospirillales</taxon>
        <taxon>Halomonadaceae</taxon>
        <taxon>Halomonas</taxon>
    </lineage>
</organism>
<dbReference type="GO" id="GO:0017057">
    <property type="term" value="F:6-phosphogluconolactonase activity"/>
    <property type="evidence" value="ECO:0007669"/>
    <property type="project" value="UniProtKB-UniRule"/>
</dbReference>
<feature type="domain" description="Glucosamine/galactosamine-6-phosphate isomerase" evidence="8">
    <location>
        <begin position="9"/>
        <end position="214"/>
    </location>
</feature>
<evidence type="ECO:0000256" key="5">
    <source>
        <dbReference type="ARBA" id="ARBA00013198"/>
    </source>
</evidence>
<evidence type="ECO:0000256" key="4">
    <source>
        <dbReference type="ARBA" id="ARBA00010662"/>
    </source>
</evidence>
<evidence type="ECO:0000256" key="1">
    <source>
        <dbReference type="ARBA" id="ARBA00000832"/>
    </source>
</evidence>
<evidence type="ECO:0000259" key="8">
    <source>
        <dbReference type="Pfam" id="PF01182"/>
    </source>
</evidence>
<dbReference type="Proteomes" id="UP000547614">
    <property type="component" value="Unassembled WGS sequence"/>
</dbReference>
<dbReference type="SUPFAM" id="SSF100950">
    <property type="entry name" value="NagB/RpiA/CoA transferase-like"/>
    <property type="match status" value="1"/>
</dbReference>
<dbReference type="GO" id="GO:0006098">
    <property type="term" value="P:pentose-phosphate shunt"/>
    <property type="evidence" value="ECO:0007669"/>
    <property type="project" value="UniProtKB-UniPathway"/>
</dbReference>
<dbReference type="InterPro" id="IPR006148">
    <property type="entry name" value="Glc/Gal-6P_isomerase"/>
</dbReference>
<proteinExistence type="inferred from homology"/>
<dbReference type="InterPro" id="IPR037171">
    <property type="entry name" value="NagB/RpiA_transferase-like"/>
</dbReference>
<evidence type="ECO:0000313" key="10">
    <source>
        <dbReference type="Proteomes" id="UP000547614"/>
    </source>
</evidence>
<comment type="pathway">
    <text evidence="3 7">Carbohydrate degradation; pentose phosphate pathway; D-ribulose 5-phosphate from D-glucose 6-phosphate (oxidative stage): step 2/3.</text>
</comment>
<protein>
    <recommendedName>
        <fullName evidence="6 7">6-phosphogluconolactonase</fullName>
        <shortName evidence="7">6PGL</shortName>
        <ecNumber evidence="5 7">3.1.1.31</ecNumber>
    </recommendedName>
</protein>
<dbReference type="Pfam" id="PF01182">
    <property type="entry name" value="Glucosamine_iso"/>
    <property type="match status" value="1"/>
</dbReference>
<dbReference type="Gene3D" id="3.40.50.1360">
    <property type="match status" value="1"/>
</dbReference>
<accession>A0A839V1E3</accession>
<evidence type="ECO:0000256" key="7">
    <source>
        <dbReference type="RuleBase" id="RU365095"/>
    </source>
</evidence>
<sequence length="225" mass="24320">MTNTMPTPREQLAHQLAEAVAEALRADLAVQDKALLVVSGGSTPVPFFDALAAHDLPWGRIQVTLADERWVNEQADDSNARLVREHLLQGPATEATFVPLTTADATPEQGAAEVGERLERLAWPASVVILGMGGDGHTASLFPDSRELDLALATDEPVVAVRTPSKPQPRITLSAERLHRARRHFLHISGEDKRAVLARALAGDGSRELPIRAFLACPLGIYWAP</sequence>
<evidence type="ECO:0000256" key="3">
    <source>
        <dbReference type="ARBA" id="ARBA00004961"/>
    </source>
</evidence>
<dbReference type="UniPathway" id="UPA00115">
    <property type="reaction ID" value="UER00409"/>
</dbReference>
<reference evidence="9 10" key="1">
    <citation type="submission" date="2020-08" db="EMBL/GenBank/DDBJ databases">
        <title>Genomic Encyclopedia of Type Strains, Phase III (KMG-III): the genomes of soil and plant-associated and newly described type strains.</title>
        <authorList>
            <person name="Whitman W."/>
        </authorList>
    </citation>
    <scope>NUCLEOTIDE SEQUENCE [LARGE SCALE GENOMIC DNA]</scope>
    <source>
        <strain evidence="9 10">CECT 7282</strain>
    </source>
</reference>